<dbReference type="Gene3D" id="3.50.4.10">
    <property type="entry name" value="Hepatocyte Growth Factor"/>
    <property type="match status" value="1"/>
</dbReference>
<organism evidence="4 5">
    <name type="scientific">Beauveria bassiana</name>
    <name type="common">White muscardine disease fungus</name>
    <name type="synonym">Tritirachium shiotae</name>
    <dbReference type="NCBI Taxonomy" id="176275"/>
    <lineage>
        <taxon>Eukaryota</taxon>
        <taxon>Fungi</taxon>
        <taxon>Dikarya</taxon>
        <taxon>Ascomycota</taxon>
        <taxon>Pezizomycotina</taxon>
        <taxon>Sordariomycetes</taxon>
        <taxon>Hypocreomycetidae</taxon>
        <taxon>Hypocreales</taxon>
        <taxon>Cordycipitaceae</taxon>
        <taxon>Beauveria</taxon>
    </lineage>
</organism>
<reference evidence="4 5" key="1">
    <citation type="submission" date="2016-07" db="EMBL/GenBank/DDBJ databases">
        <title>Comparative genomics of the entomopathogenic fungus Beauveria bassiana.</title>
        <authorList>
            <person name="Valero Jimenez C.A."/>
            <person name="Zwaan B.J."/>
            <person name="Van Kan J.A."/>
            <person name="Takken W."/>
            <person name="Debets A.J."/>
            <person name="Schoustra S.E."/>
            <person name="Koenraadt C.J."/>
        </authorList>
    </citation>
    <scope>NUCLEOTIDE SEQUENCE [LARGE SCALE GENOMIC DNA]</scope>
    <source>
        <strain evidence="4 5">ARSEF 8028</strain>
    </source>
</reference>
<feature type="region of interest" description="Disordered" evidence="1">
    <location>
        <begin position="127"/>
        <end position="195"/>
    </location>
</feature>
<accession>A0A2S7XWT7</accession>
<dbReference type="InterPro" id="IPR006583">
    <property type="entry name" value="PAN-3_domain"/>
</dbReference>
<dbReference type="InterPro" id="IPR003609">
    <property type="entry name" value="Pan_app"/>
</dbReference>
<name>A0A2S7XWT7_BEABA</name>
<dbReference type="SMART" id="SM00473">
    <property type="entry name" value="PAN_AP"/>
    <property type="match status" value="3"/>
</dbReference>
<keyword evidence="2" id="KW-0732">Signal</keyword>
<feature type="compositionally biased region" description="Gly residues" evidence="1">
    <location>
        <begin position="135"/>
        <end position="179"/>
    </location>
</feature>
<proteinExistence type="predicted"/>
<dbReference type="AlphaFoldDB" id="A0A2S7XWT7"/>
<comment type="caution">
    <text evidence="4">The sequence shown here is derived from an EMBL/GenBank/DDBJ whole genome shotgun (WGS) entry which is preliminary data.</text>
</comment>
<feature type="domain" description="Apple" evidence="3">
    <location>
        <begin position="47"/>
        <end position="109"/>
    </location>
</feature>
<evidence type="ECO:0000259" key="3">
    <source>
        <dbReference type="PROSITE" id="PS50948"/>
    </source>
</evidence>
<sequence>MQLPNSAAKLLSLAILVVPAVTALDCVKEVDHKKEYTSNGKVYKLYCNSEIKPLTPAERTSNVATAEECADLCAQKSDCRHAFYSAKSKICFLRPPQTSIREKFFQNMVASVGNTWGWIYDRDVPANTGNPGSNPGSGTGSNPGSGNGSNPGSGTGSNPGSGTGSNPGSGTGSNPGSGTGPTTPPSSGNQAEYDCTNNKDHKKLFSINGRTFELLCGYGNHHTGYQTIPNVNSLRDCAEKCALDSSCGNAEYHTGSGDCELEPDNNPVLAPGYHLWVPKFCPDTPRAQNAVTNPPQTTDLSCPMNDGHIYEGVDGTWYYIQCCSDSSAAVVTGFAQAQNHKDCLDKCSLDEKCSSVSFDTAAVNNCKFYGPGNYSTVHKPGIHHHYATSPPTSAPDHFGSKRCSTECPEADGQIFASPSGENFVMSCKKRHGTTYLKAVPDQYPSFASCMTACGALPACQSVDYEAKTQNCYFSTNSKSPTIAAKAFMSAHSAGCSGACAGCADESCKDLKKGPLGPRKYGCPANHGKPITIKGVDFQVACQHAINSHPYNQVTAGSYEECIELCTDKADCGGVNWIGTTCYHHPDNNADGSSAFVHQRADSDAYVKIPGHLYTSLSQSP</sequence>
<dbReference type="PROSITE" id="PS50948">
    <property type="entry name" value="PAN"/>
    <property type="match status" value="2"/>
</dbReference>
<evidence type="ECO:0000256" key="2">
    <source>
        <dbReference type="SAM" id="SignalP"/>
    </source>
</evidence>
<dbReference type="Proteomes" id="UP000237441">
    <property type="component" value="Unassembled WGS sequence"/>
</dbReference>
<dbReference type="Pfam" id="PF14295">
    <property type="entry name" value="PAN_4"/>
    <property type="match status" value="2"/>
</dbReference>
<dbReference type="OrthoDB" id="4388755at2759"/>
<evidence type="ECO:0000256" key="1">
    <source>
        <dbReference type="SAM" id="MobiDB-lite"/>
    </source>
</evidence>
<gene>
    <name evidence="4" type="ORF">BB8028_0001g02020</name>
</gene>
<feature type="signal peptide" evidence="2">
    <location>
        <begin position="1"/>
        <end position="23"/>
    </location>
</feature>
<dbReference type="Pfam" id="PF08277">
    <property type="entry name" value="PAN_3"/>
    <property type="match status" value="1"/>
</dbReference>
<evidence type="ECO:0000313" key="5">
    <source>
        <dbReference type="Proteomes" id="UP000237441"/>
    </source>
</evidence>
<dbReference type="Pfam" id="PF00024">
    <property type="entry name" value="PAN_1"/>
    <property type="match status" value="2"/>
</dbReference>
<dbReference type="EMBL" id="JRHA01000001">
    <property type="protein sequence ID" value="PQK08123.1"/>
    <property type="molecule type" value="Genomic_DNA"/>
</dbReference>
<feature type="domain" description="Apple" evidence="3">
    <location>
        <begin position="195"/>
        <end position="281"/>
    </location>
</feature>
<protein>
    <recommendedName>
        <fullName evidence="3">Apple domain-containing protein</fullName>
    </recommendedName>
</protein>
<dbReference type="SUPFAM" id="SSF57414">
    <property type="entry name" value="Hairpin loop containing domain-like"/>
    <property type="match status" value="1"/>
</dbReference>
<feature type="chain" id="PRO_5015435242" description="Apple domain-containing protein" evidence="2">
    <location>
        <begin position="24"/>
        <end position="620"/>
    </location>
</feature>
<evidence type="ECO:0000313" key="4">
    <source>
        <dbReference type="EMBL" id="PQK08123.1"/>
    </source>
</evidence>